<dbReference type="EMBL" id="CM007647">
    <property type="protein sequence ID" value="ONM03329.1"/>
    <property type="molecule type" value="Genomic_DNA"/>
</dbReference>
<keyword evidence="1" id="KW-0812">Transmembrane</keyword>
<accession>A0A1D6KK84</accession>
<gene>
    <name evidence="1" type="ORF">ZEAMMB73_Zm00001d031637</name>
</gene>
<proteinExistence type="predicted"/>
<name>A0A1D6KK84_MAIZE</name>
<reference evidence="1" key="1">
    <citation type="submission" date="2015-12" db="EMBL/GenBank/DDBJ databases">
        <title>Update maize B73 reference genome by single molecule sequencing technologies.</title>
        <authorList>
            <consortium name="Maize Genome Sequencing Project"/>
            <person name="Ware D."/>
        </authorList>
    </citation>
    <scope>NUCLEOTIDE SEQUENCE [LARGE SCALE GENOMIC DNA]</scope>
    <source>
        <tissue evidence="1">Seedling</tissue>
    </source>
</reference>
<evidence type="ECO:0000313" key="1">
    <source>
        <dbReference type="EMBL" id="ONM03329.1"/>
    </source>
</evidence>
<organism evidence="1">
    <name type="scientific">Zea mays</name>
    <name type="common">Maize</name>
    <dbReference type="NCBI Taxonomy" id="4577"/>
    <lineage>
        <taxon>Eukaryota</taxon>
        <taxon>Viridiplantae</taxon>
        <taxon>Streptophyta</taxon>
        <taxon>Embryophyta</taxon>
        <taxon>Tracheophyta</taxon>
        <taxon>Spermatophyta</taxon>
        <taxon>Magnoliopsida</taxon>
        <taxon>Liliopsida</taxon>
        <taxon>Poales</taxon>
        <taxon>Poaceae</taxon>
        <taxon>PACMAD clade</taxon>
        <taxon>Panicoideae</taxon>
        <taxon>Andropogonodae</taxon>
        <taxon>Andropogoneae</taxon>
        <taxon>Tripsacinae</taxon>
        <taxon>Zea</taxon>
    </lineage>
</organism>
<sequence length="41" mass="4550">MGIILLQSNYGMEGMWCGVLSTGHDLWNLIALTKAVCCIFF</sequence>
<dbReference type="AlphaFoldDB" id="A0A1D6KK84"/>
<keyword evidence="1" id="KW-0472">Membrane</keyword>
<protein>
    <submittedName>
        <fullName evidence="1">Transmembrane emp24 domain-containing protein p24beta2</fullName>
    </submittedName>
</protein>